<name>K0REX5_THAOC</name>
<accession>K0REX5</accession>
<feature type="non-terminal residue" evidence="1">
    <location>
        <position position="1"/>
    </location>
</feature>
<reference evidence="1 2" key="1">
    <citation type="journal article" date="2012" name="Genome Biol.">
        <title>Genome and low-iron response of an oceanic diatom adapted to chronic iron limitation.</title>
        <authorList>
            <person name="Lommer M."/>
            <person name="Specht M."/>
            <person name="Roy A.S."/>
            <person name="Kraemer L."/>
            <person name="Andreson R."/>
            <person name="Gutowska M.A."/>
            <person name="Wolf J."/>
            <person name="Bergner S.V."/>
            <person name="Schilhabel M.B."/>
            <person name="Klostermeier U.C."/>
            <person name="Beiko R.G."/>
            <person name="Rosenstiel P."/>
            <person name="Hippler M."/>
            <person name="Laroche J."/>
        </authorList>
    </citation>
    <scope>NUCLEOTIDE SEQUENCE [LARGE SCALE GENOMIC DNA]</scope>
    <source>
        <strain evidence="1 2">CCMP1005</strain>
    </source>
</reference>
<dbReference type="EMBL" id="AGNL01042915">
    <property type="protein sequence ID" value="EJK50809.1"/>
    <property type="molecule type" value="Genomic_DNA"/>
</dbReference>
<organism evidence="1 2">
    <name type="scientific">Thalassiosira oceanica</name>
    <name type="common">Marine diatom</name>
    <dbReference type="NCBI Taxonomy" id="159749"/>
    <lineage>
        <taxon>Eukaryota</taxon>
        <taxon>Sar</taxon>
        <taxon>Stramenopiles</taxon>
        <taxon>Ochrophyta</taxon>
        <taxon>Bacillariophyta</taxon>
        <taxon>Coscinodiscophyceae</taxon>
        <taxon>Thalassiosirophycidae</taxon>
        <taxon>Thalassiosirales</taxon>
        <taxon>Thalassiosiraceae</taxon>
        <taxon>Thalassiosira</taxon>
    </lineage>
</organism>
<comment type="caution">
    <text evidence="1">The sequence shown here is derived from an EMBL/GenBank/DDBJ whole genome shotgun (WGS) entry which is preliminary data.</text>
</comment>
<sequence>VLLARVPAVEHDADVVVEPVLRHHGTRDPRGLLYVRRRAARHVVLAEDKLLGDPPAHAHVHRRDHLAVAHGRLVALRQRHHHPEGLSPRHDRRLVDPLRSLGQDAHERVPGLVVRRAARSLGRDHGRLPLGAHEYLVLGPLEDAHGYRVEAVHADVLVEPARPEQRRVEGLGEVRCPDYDDAWRRSG</sequence>
<evidence type="ECO:0000313" key="1">
    <source>
        <dbReference type="EMBL" id="EJK50809.1"/>
    </source>
</evidence>
<protein>
    <submittedName>
        <fullName evidence="1">Uncharacterized protein</fullName>
    </submittedName>
</protein>
<gene>
    <name evidence="1" type="ORF">THAOC_30090</name>
</gene>
<proteinExistence type="predicted"/>
<evidence type="ECO:0000313" key="2">
    <source>
        <dbReference type="Proteomes" id="UP000266841"/>
    </source>
</evidence>
<dbReference type="AlphaFoldDB" id="K0REX5"/>
<keyword evidence="2" id="KW-1185">Reference proteome</keyword>
<dbReference type="Proteomes" id="UP000266841">
    <property type="component" value="Unassembled WGS sequence"/>
</dbReference>